<dbReference type="OrthoDB" id="6195504at2"/>
<dbReference type="RefSeq" id="WP_157706676.1">
    <property type="nucleotide sequence ID" value="NZ_CP034348.1"/>
</dbReference>
<dbReference type="KEGG" id="rom:EI983_07040"/>
<protein>
    <submittedName>
        <fullName evidence="1">DUF1284 domain-containing protein</fullName>
    </submittedName>
</protein>
<proteinExistence type="predicted"/>
<dbReference type="AlphaFoldDB" id="A0A6I6IPI9"/>
<dbReference type="Pfam" id="PF06935">
    <property type="entry name" value="DUF1284"/>
    <property type="match status" value="1"/>
</dbReference>
<organism evidence="1 2">
    <name type="scientific">Roseovarius faecimaris</name>
    <dbReference type="NCBI Taxonomy" id="2494550"/>
    <lineage>
        <taxon>Bacteria</taxon>
        <taxon>Pseudomonadati</taxon>
        <taxon>Pseudomonadota</taxon>
        <taxon>Alphaproteobacteria</taxon>
        <taxon>Rhodobacterales</taxon>
        <taxon>Roseobacteraceae</taxon>
        <taxon>Roseovarius</taxon>
    </lineage>
</organism>
<dbReference type="InterPro" id="IPR009702">
    <property type="entry name" value="DUF1284"/>
</dbReference>
<evidence type="ECO:0000313" key="1">
    <source>
        <dbReference type="EMBL" id="QGX98044.1"/>
    </source>
</evidence>
<dbReference type="EMBL" id="CP034348">
    <property type="protein sequence ID" value="QGX98044.1"/>
    <property type="molecule type" value="Genomic_DNA"/>
</dbReference>
<reference evidence="2" key="1">
    <citation type="submission" date="2018-12" db="EMBL/GenBank/DDBJ databases">
        <title>Complete genome sequence of Roseovarius sp. MME-070.</title>
        <authorList>
            <person name="Nam Y.-D."/>
            <person name="Kang J."/>
            <person name="Chung W.-H."/>
            <person name="Park Y.S."/>
        </authorList>
    </citation>
    <scope>NUCLEOTIDE SEQUENCE [LARGE SCALE GENOMIC DNA]</scope>
    <source>
        <strain evidence="2">MME-070</strain>
    </source>
</reference>
<dbReference type="Proteomes" id="UP000428330">
    <property type="component" value="Chromosome"/>
</dbReference>
<keyword evidence="2" id="KW-1185">Reference proteome</keyword>
<gene>
    <name evidence="1" type="ORF">EI983_07040</name>
</gene>
<name>A0A6I6IPI9_9RHOB</name>
<accession>A0A6I6IPI9</accession>
<sequence>MPHDPIRYRPHHFLCSLGFQGKGYSDGFTANMAAIVDACLRAPGGDDTLIEVVGATDDICTPCPKRRGALCESQDKIARLDARHARALGLFVGNTITWGEAKRRMVKRVPPGALTGLCAGCQWLDLGLCETALSALHAKHGTQGACEDQ</sequence>
<evidence type="ECO:0000313" key="2">
    <source>
        <dbReference type="Proteomes" id="UP000428330"/>
    </source>
</evidence>